<gene>
    <name evidence="4" type="ORF">C8F04DRAFT_1401946</name>
</gene>
<feature type="compositionally biased region" description="Basic residues" evidence="2">
    <location>
        <begin position="402"/>
        <end position="413"/>
    </location>
</feature>
<keyword evidence="5" id="KW-1185">Reference proteome</keyword>
<feature type="region of interest" description="Disordered" evidence="2">
    <location>
        <begin position="1"/>
        <end position="180"/>
    </location>
</feature>
<feature type="compositionally biased region" description="Low complexity" evidence="2">
    <location>
        <begin position="44"/>
        <end position="56"/>
    </location>
</feature>
<feature type="region of interest" description="Disordered" evidence="2">
    <location>
        <begin position="450"/>
        <end position="509"/>
    </location>
</feature>
<evidence type="ECO:0000256" key="1">
    <source>
        <dbReference type="SAM" id="Coils"/>
    </source>
</evidence>
<evidence type="ECO:0000313" key="4">
    <source>
        <dbReference type="EMBL" id="KAJ7023031.1"/>
    </source>
</evidence>
<evidence type="ECO:0000313" key="5">
    <source>
        <dbReference type="Proteomes" id="UP001218188"/>
    </source>
</evidence>
<feature type="compositionally biased region" description="Basic and acidic residues" evidence="2">
    <location>
        <begin position="112"/>
        <end position="130"/>
    </location>
</feature>
<protein>
    <recommendedName>
        <fullName evidence="3">DUF6818 domain-containing protein</fullName>
    </recommendedName>
</protein>
<dbReference type="Proteomes" id="UP001218188">
    <property type="component" value="Unassembled WGS sequence"/>
</dbReference>
<name>A0AAD6WTL4_9AGAR</name>
<proteinExistence type="predicted"/>
<dbReference type="PANTHER" id="PTHR34409">
    <property type="entry name" value="SET DOMAIN-CONTAINING PROTEIN"/>
    <property type="match status" value="1"/>
</dbReference>
<evidence type="ECO:0000256" key="2">
    <source>
        <dbReference type="SAM" id="MobiDB-lite"/>
    </source>
</evidence>
<sequence>MSDPPRQPLAPLYTGPPEIHYDNQGNRWVRDRDGNFVPYHEPQRAQQAGPTPQGPQVSQATLDARANGAPSQPIEQAFEFSLRPVQGGSQHPIPIDPALRTPLPPGPYLDLTHARTIADAKGLKRGDKVAGSRRNGKGKERADGPKKGPRIHRASSGSDDDEPPAKRAKGGRPAGSTSYGKAELQHLFTCVEDALPIGAKGWKEAERQYNKWAKAKGYAVRPPKAIENKFKGYVRQKKPTGDAECPPEVKRAHELESLMNERVGTRELSDAESQSDVDSSDVEVTAIARRAPSPALKRKARASGGDLAAKLSTVFDPQSQRARDDARAQRSLETTQIITLTQQLRDAHALSEGLRTQNTALQNRVHDVERQLDRVTLRAELMAELGSRGEQFAQRSEPERGRSRRASAPRRPKREPVRCERIYPDGGAMTYWLSDSDDFDYNFQDDYDYNYDENNNPFQTRAPLAPRKSRSRSRSSRALSRRRTPTPGPSRLRNQVLASPDRPVPSVNGNAVELVVTPRRGAPMAFIISPAAQQEDAPADK</sequence>
<dbReference type="AlphaFoldDB" id="A0AAD6WTL4"/>
<organism evidence="4 5">
    <name type="scientific">Mycena alexandri</name>
    <dbReference type="NCBI Taxonomy" id="1745969"/>
    <lineage>
        <taxon>Eukaryota</taxon>
        <taxon>Fungi</taxon>
        <taxon>Dikarya</taxon>
        <taxon>Basidiomycota</taxon>
        <taxon>Agaricomycotina</taxon>
        <taxon>Agaricomycetes</taxon>
        <taxon>Agaricomycetidae</taxon>
        <taxon>Agaricales</taxon>
        <taxon>Marasmiineae</taxon>
        <taxon>Mycenaceae</taxon>
        <taxon>Mycena</taxon>
    </lineage>
</organism>
<dbReference type="EMBL" id="JARJCM010000196">
    <property type="protein sequence ID" value="KAJ7023031.1"/>
    <property type="molecule type" value="Genomic_DNA"/>
</dbReference>
<comment type="caution">
    <text evidence="4">The sequence shown here is derived from an EMBL/GenBank/DDBJ whole genome shotgun (WGS) entry which is preliminary data.</text>
</comment>
<evidence type="ECO:0000259" key="3">
    <source>
        <dbReference type="Pfam" id="PF20681"/>
    </source>
</evidence>
<accession>A0AAD6WTL4</accession>
<dbReference type="PANTHER" id="PTHR34409:SF1">
    <property type="entry name" value="MYB-LIKE DOMAIN-CONTAINING PROTEIN"/>
    <property type="match status" value="1"/>
</dbReference>
<keyword evidence="1" id="KW-0175">Coiled coil</keyword>
<feature type="compositionally biased region" description="Basic residues" evidence="2">
    <location>
        <begin position="467"/>
        <end position="484"/>
    </location>
</feature>
<feature type="compositionally biased region" description="Low complexity" evidence="2">
    <location>
        <begin position="452"/>
        <end position="466"/>
    </location>
</feature>
<feature type="region of interest" description="Disordered" evidence="2">
    <location>
        <begin position="388"/>
        <end position="421"/>
    </location>
</feature>
<feature type="compositionally biased region" description="Basic and acidic residues" evidence="2">
    <location>
        <begin position="137"/>
        <end position="146"/>
    </location>
</feature>
<dbReference type="Pfam" id="PF20681">
    <property type="entry name" value="DUF6818"/>
    <property type="match status" value="1"/>
</dbReference>
<reference evidence="4" key="1">
    <citation type="submission" date="2023-03" db="EMBL/GenBank/DDBJ databases">
        <title>Massive genome expansion in bonnet fungi (Mycena s.s.) driven by repeated elements and novel gene families across ecological guilds.</title>
        <authorList>
            <consortium name="Lawrence Berkeley National Laboratory"/>
            <person name="Harder C.B."/>
            <person name="Miyauchi S."/>
            <person name="Viragh M."/>
            <person name="Kuo A."/>
            <person name="Thoen E."/>
            <person name="Andreopoulos B."/>
            <person name="Lu D."/>
            <person name="Skrede I."/>
            <person name="Drula E."/>
            <person name="Henrissat B."/>
            <person name="Morin E."/>
            <person name="Kohler A."/>
            <person name="Barry K."/>
            <person name="LaButti K."/>
            <person name="Morin E."/>
            <person name="Salamov A."/>
            <person name="Lipzen A."/>
            <person name="Mereny Z."/>
            <person name="Hegedus B."/>
            <person name="Baldrian P."/>
            <person name="Stursova M."/>
            <person name="Weitz H."/>
            <person name="Taylor A."/>
            <person name="Grigoriev I.V."/>
            <person name="Nagy L.G."/>
            <person name="Martin F."/>
            <person name="Kauserud H."/>
        </authorList>
    </citation>
    <scope>NUCLEOTIDE SEQUENCE</scope>
    <source>
        <strain evidence="4">CBHHK200</strain>
    </source>
</reference>
<feature type="domain" description="DUF6818" evidence="3">
    <location>
        <begin position="196"/>
        <end position="273"/>
    </location>
</feature>
<dbReference type="InterPro" id="IPR049203">
    <property type="entry name" value="DUF6818"/>
</dbReference>
<feature type="coiled-coil region" evidence="1">
    <location>
        <begin position="351"/>
        <end position="378"/>
    </location>
</feature>
<feature type="region of interest" description="Disordered" evidence="2">
    <location>
        <begin position="230"/>
        <end position="249"/>
    </location>
</feature>